<evidence type="ECO:0000256" key="4">
    <source>
        <dbReference type="ARBA" id="ARBA00022692"/>
    </source>
</evidence>
<comment type="subcellular location">
    <subcellularLocation>
        <location evidence="1 10">Cell membrane</location>
        <topology evidence="1 10">Multi-pass membrane protein</topology>
    </subcellularLocation>
</comment>
<keyword evidence="9 10" id="KW-0807">Transducer</keyword>
<evidence type="ECO:0000256" key="8">
    <source>
        <dbReference type="ARBA" id="ARBA00023170"/>
    </source>
</evidence>
<keyword evidence="7 10" id="KW-0472">Membrane</keyword>
<dbReference type="Proteomes" id="UP001107558">
    <property type="component" value="Chromosome 1"/>
</dbReference>
<dbReference type="AlphaFoldDB" id="A0A9J6CRD7"/>
<evidence type="ECO:0000256" key="5">
    <source>
        <dbReference type="ARBA" id="ARBA00022725"/>
    </source>
</evidence>
<reference evidence="11" key="1">
    <citation type="submission" date="2021-03" db="EMBL/GenBank/DDBJ databases">
        <title>Chromosome level genome of the anhydrobiotic midge Polypedilum vanderplanki.</title>
        <authorList>
            <person name="Yoshida Y."/>
            <person name="Kikawada T."/>
            <person name="Gusev O."/>
        </authorList>
    </citation>
    <scope>NUCLEOTIDE SEQUENCE</scope>
    <source>
        <strain evidence="11">NIAS01</strain>
        <tissue evidence="11">Whole body or cell culture</tissue>
    </source>
</reference>
<feature type="transmembrane region" description="Helical" evidence="10">
    <location>
        <begin position="143"/>
        <end position="162"/>
    </location>
</feature>
<evidence type="ECO:0000256" key="2">
    <source>
        <dbReference type="ARBA" id="ARBA00022475"/>
    </source>
</evidence>
<keyword evidence="8 10" id="KW-0675">Receptor</keyword>
<keyword evidence="6 10" id="KW-1133">Transmembrane helix</keyword>
<evidence type="ECO:0000256" key="9">
    <source>
        <dbReference type="ARBA" id="ARBA00023224"/>
    </source>
</evidence>
<dbReference type="GO" id="GO:0005886">
    <property type="term" value="C:plasma membrane"/>
    <property type="evidence" value="ECO:0007669"/>
    <property type="project" value="UniProtKB-SubCell"/>
</dbReference>
<feature type="transmembrane region" description="Helical" evidence="10">
    <location>
        <begin position="27"/>
        <end position="43"/>
    </location>
</feature>
<keyword evidence="5 10" id="KW-0552">Olfaction</keyword>
<proteinExistence type="inferred from homology"/>
<evidence type="ECO:0000256" key="6">
    <source>
        <dbReference type="ARBA" id="ARBA00022989"/>
    </source>
</evidence>
<feature type="transmembrane region" description="Helical" evidence="10">
    <location>
        <begin position="295"/>
        <end position="313"/>
    </location>
</feature>
<feature type="transmembrane region" description="Helical" evidence="10">
    <location>
        <begin position="55"/>
        <end position="73"/>
    </location>
</feature>
<dbReference type="GO" id="GO:0004984">
    <property type="term" value="F:olfactory receptor activity"/>
    <property type="evidence" value="ECO:0007669"/>
    <property type="project" value="InterPro"/>
</dbReference>
<evidence type="ECO:0000256" key="10">
    <source>
        <dbReference type="RuleBase" id="RU351113"/>
    </source>
</evidence>
<protein>
    <recommendedName>
        <fullName evidence="10">Odorant receptor</fullName>
    </recommendedName>
</protein>
<evidence type="ECO:0000313" key="12">
    <source>
        <dbReference type="Proteomes" id="UP001107558"/>
    </source>
</evidence>
<keyword evidence="3 10" id="KW-0716">Sensory transduction</keyword>
<dbReference type="PANTHER" id="PTHR21137:SF35">
    <property type="entry name" value="ODORANT RECEPTOR 19A-RELATED"/>
    <property type="match status" value="1"/>
</dbReference>
<name>A0A9J6CRD7_POLVA</name>
<comment type="caution">
    <text evidence="10">Lacks conserved residue(s) required for the propagation of feature annotation.</text>
</comment>
<evidence type="ECO:0000313" key="11">
    <source>
        <dbReference type="EMBL" id="KAG5684589.1"/>
    </source>
</evidence>
<dbReference type="Pfam" id="PF02949">
    <property type="entry name" value="7tm_6"/>
    <property type="match status" value="1"/>
</dbReference>
<feature type="transmembrane region" description="Helical" evidence="10">
    <location>
        <begin position="199"/>
        <end position="220"/>
    </location>
</feature>
<dbReference type="EMBL" id="JADBJN010000001">
    <property type="protein sequence ID" value="KAG5684589.1"/>
    <property type="molecule type" value="Genomic_DNA"/>
</dbReference>
<keyword evidence="2" id="KW-1003">Cell membrane</keyword>
<dbReference type="GO" id="GO:0007165">
    <property type="term" value="P:signal transduction"/>
    <property type="evidence" value="ECO:0007669"/>
    <property type="project" value="UniProtKB-KW"/>
</dbReference>
<evidence type="ECO:0000256" key="7">
    <source>
        <dbReference type="ARBA" id="ARBA00023136"/>
    </source>
</evidence>
<dbReference type="OrthoDB" id="7789606at2759"/>
<evidence type="ECO:0000256" key="3">
    <source>
        <dbReference type="ARBA" id="ARBA00022606"/>
    </source>
</evidence>
<feature type="transmembrane region" description="Helical" evidence="10">
    <location>
        <begin position="260"/>
        <end position="283"/>
    </location>
</feature>
<sequence length="392" mass="45946">MARIQILRHLWTNFNTLYQKLENLNEVFTVLLTFLTYLGLWITKKSSCLNIFSAIIFRVFLIDLCILLQLLYLPQVKSIVEFTAVISVLAGYIRNACEITSFYFKIYKIQDLVEEIKHCAAEFEVNRKVSEEILSINKIFKKMLIFGQLMMIVSIISCILFDKVIFLMWTPFDIFHSLCFCLVFIYQITGSWYMINIDILIQFFPIYLMAFIVGFLEQLYEKLEKIKISNSTQNEVKEKLKKCVELHNKISQISKNVNEIFGVIFLIKAIITSILICTILFSMFAVSDMSMTTQYTAYIIYVLVIHLFIPSYHGSKLSETASKISNSLIQYEIYFENKEYQQDIKIMMEFVKKPMKITSFGLFDINLESFGRVCQWSYSLFAVCNKIKNKTQ</sequence>
<accession>A0A9J6CRD7</accession>
<evidence type="ECO:0000256" key="1">
    <source>
        <dbReference type="ARBA" id="ARBA00004651"/>
    </source>
</evidence>
<organism evidence="11 12">
    <name type="scientific">Polypedilum vanderplanki</name>
    <name type="common">Sleeping chironomid midge</name>
    <dbReference type="NCBI Taxonomy" id="319348"/>
    <lineage>
        <taxon>Eukaryota</taxon>
        <taxon>Metazoa</taxon>
        <taxon>Ecdysozoa</taxon>
        <taxon>Arthropoda</taxon>
        <taxon>Hexapoda</taxon>
        <taxon>Insecta</taxon>
        <taxon>Pterygota</taxon>
        <taxon>Neoptera</taxon>
        <taxon>Endopterygota</taxon>
        <taxon>Diptera</taxon>
        <taxon>Nematocera</taxon>
        <taxon>Chironomoidea</taxon>
        <taxon>Chironomidae</taxon>
        <taxon>Chironominae</taxon>
        <taxon>Polypedilum</taxon>
        <taxon>Polypedilum</taxon>
    </lineage>
</organism>
<dbReference type="InterPro" id="IPR004117">
    <property type="entry name" value="7tm6_olfct_rcpt"/>
</dbReference>
<keyword evidence="12" id="KW-1185">Reference proteome</keyword>
<gene>
    <name evidence="11" type="ORF">PVAND_013814</name>
</gene>
<keyword evidence="4 10" id="KW-0812">Transmembrane</keyword>
<comment type="caution">
    <text evidence="11">The sequence shown here is derived from an EMBL/GenBank/DDBJ whole genome shotgun (WGS) entry which is preliminary data.</text>
</comment>
<comment type="similarity">
    <text evidence="10">Belongs to the insect chemoreceptor superfamily. Heteromeric odorant receptor channel (TC 1.A.69) family.</text>
</comment>
<dbReference type="PANTHER" id="PTHR21137">
    <property type="entry name" value="ODORANT RECEPTOR"/>
    <property type="match status" value="1"/>
</dbReference>
<dbReference type="GO" id="GO:0005549">
    <property type="term" value="F:odorant binding"/>
    <property type="evidence" value="ECO:0007669"/>
    <property type="project" value="InterPro"/>
</dbReference>